<evidence type="ECO:0000313" key="2">
    <source>
        <dbReference type="EMBL" id="MFD3003889.1"/>
    </source>
</evidence>
<keyword evidence="3" id="KW-1185">Reference proteome</keyword>
<protein>
    <submittedName>
        <fullName evidence="2">Uncharacterized protein</fullName>
    </submittedName>
</protein>
<sequence>MGAGGVIFSPLREQDAQDSEKDFHQLRHVSVSAGRMAELVERIVSGNWRNKKSTASV</sequence>
<dbReference type="EMBL" id="JBHUOX010000049">
    <property type="protein sequence ID" value="MFD3003889.1"/>
    <property type="molecule type" value="Genomic_DNA"/>
</dbReference>
<proteinExistence type="predicted"/>
<evidence type="ECO:0000313" key="3">
    <source>
        <dbReference type="Proteomes" id="UP001597641"/>
    </source>
</evidence>
<comment type="caution">
    <text evidence="2">The sequence shown here is derived from an EMBL/GenBank/DDBJ whole genome shotgun (WGS) entry which is preliminary data.</text>
</comment>
<accession>A0ABW6C6P2</accession>
<evidence type="ECO:0000256" key="1">
    <source>
        <dbReference type="SAM" id="MobiDB-lite"/>
    </source>
</evidence>
<reference evidence="3" key="1">
    <citation type="journal article" date="2019" name="Int. J. Syst. Evol. Microbiol.">
        <title>The Global Catalogue of Microorganisms (GCM) 10K type strain sequencing project: providing services to taxonomists for standard genome sequencing and annotation.</title>
        <authorList>
            <consortium name="The Broad Institute Genomics Platform"/>
            <consortium name="The Broad Institute Genome Sequencing Center for Infectious Disease"/>
            <person name="Wu L."/>
            <person name="Ma J."/>
        </authorList>
    </citation>
    <scope>NUCLEOTIDE SEQUENCE [LARGE SCALE GENOMIC DNA]</scope>
    <source>
        <strain evidence="3">KCTC 23984</strain>
    </source>
</reference>
<feature type="region of interest" description="Disordered" evidence="1">
    <location>
        <begin position="1"/>
        <end position="22"/>
    </location>
</feature>
<organism evidence="2 3">
    <name type="scientific">Pontibacter toksunensis</name>
    <dbReference type="NCBI Taxonomy" id="1332631"/>
    <lineage>
        <taxon>Bacteria</taxon>
        <taxon>Pseudomonadati</taxon>
        <taxon>Bacteroidota</taxon>
        <taxon>Cytophagia</taxon>
        <taxon>Cytophagales</taxon>
        <taxon>Hymenobacteraceae</taxon>
        <taxon>Pontibacter</taxon>
    </lineage>
</organism>
<gene>
    <name evidence="2" type="ORF">ACFS7Z_26270</name>
</gene>
<feature type="compositionally biased region" description="Basic and acidic residues" evidence="1">
    <location>
        <begin position="12"/>
        <end position="22"/>
    </location>
</feature>
<name>A0ABW6C6P2_9BACT</name>
<dbReference type="Proteomes" id="UP001597641">
    <property type="component" value="Unassembled WGS sequence"/>
</dbReference>